<dbReference type="PROSITE" id="PS51186">
    <property type="entry name" value="GNAT"/>
    <property type="match status" value="1"/>
</dbReference>
<dbReference type="InterPro" id="IPR016181">
    <property type="entry name" value="Acyl_CoA_acyltransferase"/>
</dbReference>
<dbReference type="Pfam" id="PF00583">
    <property type="entry name" value="Acetyltransf_1"/>
    <property type="match status" value="1"/>
</dbReference>
<dbReference type="InterPro" id="IPR027795">
    <property type="entry name" value="CASTOR_ACT_dom"/>
</dbReference>
<accession>A0A6J4RD74</accession>
<dbReference type="SUPFAM" id="SSF55021">
    <property type="entry name" value="ACT-like"/>
    <property type="match status" value="2"/>
</dbReference>
<reference evidence="2" key="1">
    <citation type="submission" date="2020-02" db="EMBL/GenBank/DDBJ databases">
        <authorList>
            <person name="Meier V. D."/>
        </authorList>
    </citation>
    <scope>NUCLEOTIDE SEQUENCE</scope>
    <source>
        <strain evidence="2">AVDCRST_MAG25</strain>
    </source>
</reference>
<dbReference type="Pfam" id="PF21631">
    <property type="entry name" value="A9CJY8-like_N"/>
    <property type="match status" value="1"/>
</dbReference>
<sequence>MPCRVRPGTPEDLGFLWEMLHEASGHGDVSDPALSLYLEGWGRPGDAAVVAVDPSSGEGIGAAWYRLMTPERPGYGFVDSSTPEVAVGVVAEHRGRGVGGVLLPALMDAARDEGFGALSLSVRRENTFAVRLYERNGFVRVAEIGSEHPSWAMKVELSGGEGSGRKRTLKLKKLGGRMAVCRLEPSSVVPAWATGAAFFSITRTADELSIVCPEGDVPDGTRREGGWRVLALEGPFEFSEVGVLASVLEPLAEAGVSIFALSTYDTDYVLVGEEGLERAISALVERGHEVV</sequence>
<dbReference type="InterPro" id="IPR000182">
    <property type="entry name" value="GNAT_dom"/>
</dbReference>
<dbReference type="Gene3D" id="3.30.2130.10">
    <property type="entry name" value="VC0802-like"/>
    <property type="match status" value="1"/>
</dbReference>
<dbReference type="Gene3D" id="3.40.630.30">
    <property type="match status" value="1"/>
</dbReference>
<dbReference type="PANTHER" id="PTHR31131:SF6">
    <property type="entry name" value="CASTOR ACT DOMAIN-CONTAINING PROTEIN"/>
    <property type="match status" value="1"/>
</dbReference>
<dbReference type="AlphaFoldDB" id="A0A6J4RD74"/>
<dbReference type="EMBL" id="CADCVI010000097">
    <property type="protein sequence ID" value="CAA9466906.1"/>
    <property type="molecule type" value="Genomic_DNA"/>
</dbReference>
<dbReference type="SUPFAM" id="SSF55729">
    <property type="entry name" value="Acyl-CoA N-acyltransferases (Nat)"/>
    <property type="match status" value="1"/>
</dbReference>
<dbReference type="PANTHER" id="PTHR31131">
    <property type="entry name" value="CHROMOSOME 1, WHOLE GENOME SHOTGUN SEQUENCE"/>
    <property type="match status" value="1"/>
</dbReference>
<feature type="domain" description="N-acetyltransferase" evidence="1">
    <location>
        <begin position="3"/>
        <end position="158"/>
    </location>
</feature>
<proteinExistence type="predicted"/>
<dbReference type="InterPro" id="IPR045865">
    <property type="entry name" value="ACT-like_dom_sf"/>
</dbReference>
<evidence type="ECO:0000259" key="1">
    <source>
        <dbReference type="PROSITE" id="PS51186"/>
    </source>
</evidence>
<dbReference type="Pfam" id="PF13840">
    <property type="entry name" value="ACT_7"/>
    <property type="match status" value="1"/>
</dbReference>
<evidence type="ECO:0000313" key="2">
    <source>
        <dbReference type="EMBL" id="CAA9466906.1"/>
    </source>
</evidence>
<organism evidence="2">
    <name type="scientific">uncultured Rubrobacteraceae bacterium</name>
    <dbReference type="NCBI Taxonomy" id="349277"/>
    <lineage>
        <taxon>Bacteria</taxon>
        <taxon>Bacillati</taxon>
        <taxon>Actinomycetota</taxon>
        <taxon>Rubrobacteria</taxon>
        <taxon>Rubrobacterales</taxon>
        <taxon>Rubrobacteraceae</taxon>
        <taxon>environmental samples</taxon>
    </lineage>
</organism>
<name>A0A6J4RD74_9ACTN</name>
<gene>
    <name evidence="2" type="ORF">AVDCRST_MAG25-1629</name>
</gene>
<dbReference type="CDD" id="cd04301">
    <property type="entry name" value="NAT_SF"/>
    <property type="match status" value="1"/>
</dbReference>
<protein>
    <recommendedName>
        <fullName evidence="1">N-acetyltransferase domain-containing protein</fullName>
    </recommendedName>
</protein>
<dbReference type="GO" id="GO:0016747">
    <property type="term" value="F:acyltransferase activity, transferring groups other than amino-acyl groups"/>
    <property type="evidence" value="ECO:0007669"/>
    <property type="project" value="InterPro"/>
</dbReference>
<dbReference type="InterPro" id="IPR051719">
    <property type="entry name" value="CASTOR_mTORC1"/>
</dbReference>
<dbReference type="InterPro" id="IPR049447">
    <property type="entry name" value="A9CJY8-like_N"/>
</dbReference>